<feature type="region of interest" description="Disordered" evidence="8">
    <location>
        <begin position="450"/>
        <end position="474"/>
    </location>
</feature>
<dbReference type="Proteomes" id="UP000646426">
    <property type="component" value="Unassembled WGS sequence"/>
</dbReference>
<keyword evidence="2 6" id="KW-0645">Protease</keyword>
<dbReference type="Gene3D" id="3.40.50.200">
    <property type="entry name" value="Peptidase S8/S53 domain"/>
    <property type="match status" value="1"/>
</dbReference>
<accession>A0A918SVK9</accession>
<dbReference type="PROSITE" id="PS00136">
    <property type="entry name" value="SUBTILASE_ASP"/>
    <property type="match status" value="1"/>
</dbReference>
<evidence type="ECO:0000256" key="1">
    <source>
        <dbReference type="ARBA" id="ARBA00011073"/>
    </source>
</evidence>
<name>A0A918SVK9_9GAMM</name>
<evidence type="ECO:0000256" key="4">
    <source>
        <dbReference type="ARBA" id="ARBA00022825"/>
    </source>
</evidence>
<feature type="active site" description="Charge relay system" evidence="5 6">
    <location>
        <position position="415"/>
    </location>
</feature>
<evidence type="ECO:0000313" key="12">
    <source>
        <dbReference type="Proteomes" id="UP000646426"/>
    </source>
</evidence>
<comment type="similarity">
    <text evidence="1 6 7">Belongs to the peptidase S8 family.</text>
</comment>
<proteinExistence type="inferred from homology"/>
<dbReference type="PRINTS" id="PR00723">
    <property type="entry name" value="SUBTILISIN"/>
</dbReference>
<reference evidence="11" key="2">
    <citation type="submission" date="2020-09" db="EMBL/GenBank/DDBJ databases">
        <authorList>
            <person name="Sun Q."/>
            <person name="Kim S."/>
        </authorList>
    </citation>
    <scope>NUCLEOTIDE SEQUENCE</scope>
    <source>
        <strain evidence="11">KCTC 23077</strain>
    </source>
</reference>
<evidence type="ECO:0000256" key="8">
    <source>
        <dbReference type="SAM" id="MobiDB-lite"/>
    </source>
</evidence>
<dbReference type="InterPro" id="IPR036852">
    <property type="entry name" value="Peptidase_S8/S53_dom_sf"/>
</dbReference>
<dbReference type="GO" id="GO:0006508">
    <property type="term" value="P:proteolysis"/>
    <property type="evidence" value="ECO:0007669"/>
    <property type="project" value="UniProtKB-KW"/>
</dbReference>
<feature type="active site" description="Charge relay system" evidence="5 6">
    <location>
        <position position="145"/>
    </location>
</feature>
<dbReference type="Pfam" id="PF00082">
    <property type="entry name" value="Peptidase_S8"/>
    <property type="match status" value="1"/>
</dbReference>
<evidence type="ECO:0000256" key="9">
    <source>
        <dbReference type="SAM" id="SignalP"/>
    </source>
</evidence>
<dbReference type="PROSITE" id="PS00138">
    <property type="entry name" value="SUBTILASE_SER"/>
    <property type="match status" value="1"/>
</dbReference>
<dbReference type="GO" id="GO:0004252">
    <property type="term" value="F:serine-type endopeptidase activity"/>
    <property type="evidence" value="ECO:0007669"/>
    <property type="project" value="UniProtKB-UniRule"/>
</dbReference>
<keyword evidence="9" id="KW-0732">Signal</keyword>
<dbReference type="RefSeq" id="WP_189453264.1">
    <property type="nucleotide sequence ID" value="NZ_BMYD01000001.1"/>
</dbReference>
<evidence type="ECO:0000256" key="6">
    <source>
        <dbReference type="PROSITE-ProRule" id="PRU01240"/>
    </source>
</evidence>
<protein>
    <submittedName>
        <fullName evidence="11">Peptidase S8</fullName>
    </submittedName>
</protein>
<feature type="domain" description="Peptidase S8/S53" evidence="10">
    <location>
        <begin position="136"/>
        <end position="464"/>
    </location>
</feature>
<gene>
    <name evidence="11" type="ORF">GCM10007067_06520</name>
</gene>
<organism evidence="11 12">
    <name type="scientific">Cognatilysobacter bugurensis</name>
    <dbReference type="NCBI Taxonomy" id="543356"/>
    <lineage>
        <taxon>Bacteria</taxon>
        <taxon>Pseudomonadati</taxon>
        <taxon>Pseudomonadota</taxon>
        <taxon>Gammaproteobacteria</taxon>
        <taxon>Lysobacterales</taxon>
        <taxon>Lysobacteraceae</taxon>
        <taxon>Cognatilysobacter</taxon>
    </lineage>
</organism>
<sequence length="474" mass="48615">MNLLGRAITVALGTIGFVASAQAATYVVTAKANGFNQKLEREVEAAGGVVTARLPQIGVAIVESDNASFASRASTVTGIRSVVKDITLQFEVPENEAVDANAANPPNSGDDDRFFDLQWGHAAIDAAGAWNRGFRGKGATVAVLDSGIACAHPDIAPNLLAAQSASFVAGETYCLQRINAFNHGSHVAGTIASPDNGIGTIGVAPEAKLIAVKVLSEVTGSGSFAGIIQGIVHAADQGADVINMSLGVRGGLPVNGPGANEVHELINATARATRYARKQNALIVVSAGNDGRDLDKDSSTQICDSNNECFNANLRAFPGELPAVLTIAATAPIGWAKDPNGNLDYLASYSNYGQSAIDFAGPGGDAEYPGNESCTVAGITNPCWVFDLVFSVGGYRQVTPDGPVTPSYNWTAGTSMAAPHVSGVAALIVGKNGGEMSPAAVERVLRQSADDLGKPGNDSHYGAGRVNAARAVSQ</sequence>
<keyword evidence="12" id="KW-1185">Reference proteome</keyword>
<feature type="chain" id="PRO_5038079908" evidence="9">
    <location>
        <begin position="24"/>
        <end position="474"/>
    </location>
</feature>
<feature type="signal peptide" evidence="9">
    <location>
        <begin position="1"/>
        <end position="23"/>
    </location>
</feature>
<dbReference type="InterPro" id="IPR015500">
    <property type="entry name" value="Peptidase_S8_subtilisin-rel"/>
</dbReference>
<evidence type="ECO:0000256" key="7">
    <source>
        <dbReference type="RuleBase" id="RU003355"/>
    </source>
</evidence>
<dbReference type="SUPFAM" id="SSF52743">
    <property type="entry name" value="Subtilisin-like"/>
    <property type="match status" value="1"/>
</dbReference>
<dbReference type="InterPro" id="IPR023827">
    <property type="entry name" value="Peptidase_S8_Asp-AS"/>
</dbReference>
<dbReference type="PANTHER" id="PTHR43806">
    <property type="entry name" value="PEPTIDASE S8"/>
    <property type="match status" value="1"/>
</dbReference>
<dbReference type="PROSITE" id="PS51892">
    <property type="entry name" value="SUBTILASE"/>
    <property type="match status" value="1"/>
</dbReference>
<dbReference type="AlphaFoldDB" id="A0A918SVK9"/>
<dbReference type="InterPro" id="IPR022398">
    <property type="entry name" value="Peptidase_S8_His-AS"/>
</dbReference>
<evidence type="ECO:0000256" key="5">
    <source>
        <dbReference type="PIRSR" id="PIRSR615500-1"/>
    </source>
</evidence>
<reference evidence="11" key="1">
    <citation type="journal article" date="2014" name="Int. J. Syst. Evol. Microbiol.">
        <title>Complete genome sequence of Corynebacterium casei LMG S-19264T (=DSM 44701T), isolated from a smear-ripened cheese.</title>
        <authorList>
            <consortium name="US DOE Joint Genome Institute (JGI-PGF)"/>
            <person name="Walter F."/>
            <person name="Albersmeier A."/>
            <person name="Kalinowski J."/>
            <person name="Ruckert C."/>
        </authorList>
    </citation>
    <scope>NUCLEOTIDE SEQUENCE</scope>
    <source>
        <strain evidence="11">KCTC 23077</strain>
    </source>
</reference>
<keyword evidence="4 6" id="KW-0720">Serine protease</keyword>
<feature type="active site" description="Charge relay system" evidence="5 6">
    <location>
        <position position="183"/>
    </location>
</feature>
<evidence type="ECO:0000313" key="11">
    <source>
        <dbReference type="EMBL" id="GHA72677.1"/>
    </source>
</evidence>
<comment type="caution">
    <text evidence="11">The sequence shown here is derived from an EMBL/GenBank/DDBJ whole genome shotgun (WGS) entry which is preliminary data.</text>
</comment>
<keyword evidence="3 6" id="KW-0378">Hydrolase</keyword>
<evidence type="ECO:0000256" key="3">
    <source>
        <dbReference type="ARBA" id="ARBA00022801"/>
    </source>
</evidence>
<evidence type="ECO:0000256" key="2">
    <source>
        <dbReference type="ARBA" id="ARBA00022670"/>
    </source>
</evidence>
<dbReference type="InterPro" id="IPR000209">
    <property type="entry name" value="Peptidase_S8/S53_dom"/>
</dbReference>
<dbReference type="InterPro" id="IPR023828">
    <property type="entry name" value="Peptidase_S8_Ser-AS"/>
</dbReference>
<evidence type="ECO:0000259" key="10">
    <source>
        <dbReference type="Pfam" id="PF00082"/>
    </source>
</evidence>
<dbReference type="PROSITE" id="PS00137">
    <property type="entry name" value="SUBTILASE_HIS"/>
    <property type="match status" value="1"/>
</dbReference>
<dbReference type="InterPro" id="IPR050131">
    <property type="entry name" value="Peptidase_S8_subtilisin-like"/>
</dbReference>
<dbReference type="EMBL" id="BMYD01000001">
    <property type="protein sequence ID" value="GHA72677.1"/>
    <property type="molecule type" value="Genomic_DNA"/>
</dbReference>
<dbReference type="PANTHER" id="PTHR43806:SF11">
    <property type="entry name" value="CEREVISIN-RELATED"/>
    <property type="match status" value="1"/>
</dbReference>